<keyword evidence="2" id="KW-1185">Reference proteome</keyword>
<gene>
    <name evidence="1" type="ORF">Patl1_15726</name>
</gene>
<proteinExistence type="predicted"/>
<evidence type="ECO:0000313" key="2">
    <source>
        <dbReference type="Proteomes" id="UP001164250"/>
    </source>
</evidence>
<name>A0ACC1B5T8_9ROSI</name>
<dbReference type="EMBL" id="CM047902">
    <property type="protein sequence ID" value="KAJ0094249.1"/>
    <property type="molecule type" value="Genomic_DNA"/>
</dbReference>
<accession>A0ACC1B5T8</accession>
<reference evidence="2" key="1">
    <citation type="journal article" date="2023" name="G3 (Bethesda)">
        <title>Genome assembly and association tests identify interacting loci associated with vigor, precocity, and sex in interspecific pistachio rootstocks.</title>
        <authorList>
            <person name="Palmer W."/>
            <person name="Jacygrad E."/>
            <person name="Sagayaradj S."/>
            <person name="Cavanaugh K."/>
            <person name="Han R."/>
            <person name="Bertier L."/>
            <person name="Beede B."/>
            <person name="Kafkas S."/>
            <person name="Golino D."/>
            <person name="Preece J."/>
            <person name="Michelmore R."/>
        </authorList>
    </citation>
    <scope>NUCLEOTIDE SEQUENCE [LARGE SCALE GENOMIC DNA]</scope>
</reference>
<evidence type="ECO:0000313" key="1">
    <source>
        <dbReference type="EMBL" id="KAJ0094249.1"/>
    </source>
</evidence>
<protein>
    <submittedName>
        <fullName evidence="1">Uncharacterized protein</fullName>
    </submittedName>
</protein>
<sequence>MEPWLISNFIRFPTAKAVWDVITITYFDGTDTSQVYDLKRRVIRLRQAGGSIEMYYNGLQSLWREIDFRRPNLMKCENDIQKFNSIIQEDKVYTFLDGEDSRQAIMLTGTDVGAMMASRGGNKPFQPVGVATNGPNRSSQLHQAPSNQAIQHPIYPTHPSLPPISDNRERVHEFNAKEGSAVNEQLVHGQPTRLIQGFSTIIMLKQENQLITNLLAFRGRYM</sequence>
<dbReference type="Proteomes" id="UP001164250">
    <property type="component" value="Chromosome 6"/>
</dbReference>
<organism evidence="1 2">
    <name type="scientific">Pistacia atlantica</name>
    <dbReference type="NCBI Taxonomy" id="434234"/>
    <lineage>
        <taxon>Eukaryota</taxon>
        <taxon>Viridiplantae</taxon>
        <taxon>Streptophyta</taxon>
        <taxon>Embryophyta</taxon>
        <taxon>Tracheophyta</taxon>
        <taxon>Spermatophyta</taxon>
        <taxon>Magnoliopsida</taxon>
        <taxon>eudicotyledons</taxon>
        <taxon>Gunneridae</taxon>
        <taxon>Pentapetalae</taxon>
        <taxon>rosids</taxon>
        <taxon>malvids</taxon>
        <taxon>Sapindales</taxon>
        <taxon>Anacardiaceae</taxon>
        <taxon>Pistacia</taxon>
    </lineage>
</organism>
<comment type="caution">
    <text evidence="1">The sequence shown here is derived from an EMBL/GenBank/DDBJ whole genome shotgun (WGS) entry which is preliminary data.</text>
</comment>